<feature type="transmembrane region" description="Helical" evidence="1">
    <location>
        <begin position="20"/>
        <end position="39"/>
    </location>
</feature>
<keyword evidence="3" id="KW-1185">Reference proteome</keyword>
<keyword evidence="1" id="KW-0472">Membrane</keyword>
<protein>
    <submittedName>
        <fullName evidence="2">Uncharacterized protein</fullName>
    </submittedName>
</protein>
<dbReference type="EMBL" id="JAKEIP010000100">
    <property type="protein sequence ID" value="MCF1596431.1"/>
    <property type="molecule type" value="Genomic_DNA"/>
</dbReference>
<sequence>MVRTLLVRLRTPRFAEAQRATRRGFALILVLWAAAQFAVEPGARPYLRWTAAALTLWLLARVFALGRTEKRQLQYEQRWLAGQTAALRDTWFDVVRCTVRHRRGLGRERGQDRSGEAGYDLVNPDDVRELLARQAAERKSGRSGRSSKVTVEFRFALPGRQYEALAVAHADLTDIELVVTARHLPAGKVRFPTAAYHAETPPGRQGGYWPSRTTFWVLGAPLLFTASPDGLPAAPADSSAGGRLIG</sequence>
<dbReference type="RefSeq" id="WP_234764734.1">
    <property type="nucleotide sequence ID" value="NZ_JAKEIP010000100.1"/>
</dbReference>
<organism evidence="2 3">
    <name type="scientific">Streptomyces muensis</name>
    <dbReference type="NCBI Taxonomy" id="1077944"/>
    <lineage>
        <taxon>Bacteria</taxon>
        <taxon>Bacillati</taxon>
        <taxon>Actinomycetota</taxon>
        <taxon>Actinomycetes</taxon>
        <taxon>Kitasatosporales</taxon>
        <taxon>Streptomycetaceae</taxon>
        <taxon>Streptomyces</taxon>
    </lineage>
</organism>
<evidence type="ECO:0000313" key="3">
    <source>
        <dbReference type="Proteomes" id="UP001139384"/>
    </source>
</evidence>
<name>A0A9X1Q0Q6_STRM4</name>
<comment type="caution">
    <text evidence="2">The sequence shown here is derived from an EMBL/GenBank/DDBJ whole genome shotgun (WGS) entry which is preliminary data.</text>
</comment>
<evidence type="ECO:0000256" key="1">
    <source>
        <dbReference type="SAM" id="Phobius"/>
    </source>
</evidence>
<accession>A0A9X1Q0Q6</accession>
<evidence type="ECO:0000313" key="2">
    <source>
        <dbReference type="EMBL" id="MCF1596431.1"/>
    </source>
</evidence>
<keyword evidence="1" id="KW-0812">Transmembrane</keyword>
<proteinExistence type="predicted"/>
<dbReference type="AlphaFoldDB" id="A0A9X1Q0Q6"/>
<gene>
    <name evidence="2" type="ORF">L0P92_23060</name>
</gene>
<dbReference type="Proteomes" id="UP001139384">
    <property type="component" value="Unassembled WGS sequence"/>
</dbReference>
<keyword evidence="1" id="KW-1133">Transmembrane helix</keyword>
<reference evidence="2" key="1">
    <citation type="submission" date="2022-01" db="EMBL/GenBank/DDBJ databases">
        <title>Draft Genome Sequences of Seven Type Strains of the Genus Streptomyces.</title>
        <authorList>
            <person name="Aziz S."/>
            <person name="Coretto E."/>
            <person name="Chronakova A."/>
            <person name="Sproer C."/>
            <person name="Huber K."/>
            <person name="Nouioui I."/>
            <person name="Gross H."/>
        </authorList>
    </citation>
    <scope>NUCLEOTIDE SEQUENCE</scope>
    <source>
        <strain evidence="2">DSM 103493</strain>
    </source>
</reference>
<feature type="transmembrane region" description="Helical" evidence="1">
    <location>
        <begin position="45"/>
        <end position="64"/>
    </location>
</feature>